<evidence type="ECO:0000256" key="1">
    <source>
        <dbReference type="ARBA" id="ARBA00022603"/>
    </source>
</evidence>
<evidence type="ECO:0000256" key="11">
    <source>
        <dbReference type="PIRSR" id="PIRSR015894-3"/>
    </source>
</evidence>
<evidence type="ECO:0000259" key="12">
    <source>
        <dbReference type="Pfam" id="PF05185"/>
    </source>
</evidence>
<dbReference type="Pfam" id="PF17285">
    <property type="entry name" value="PRMT5_TIM"/>
    <property type="match status" value="1"/>
</dbReference>
<feature type="binding site" evidence="10">
    <location>
        <position position="325"/>
    </location>
    <ligand>
        <name>S-adenosyl-L-methionine</name>
        <dbReference type="ChEBI" id="CHEBI:59789"/>
    </ligand>
</feature>
<dbReference type="FunFam" id="2.70.160.11:FF:000003">
    <property type="entry name" value="Protein arginine N-methyltransferase 5"/>
    <property type="match status" value="1"/>
</dbReference>
<feature type="binding site" evidence="10">
    <location>
        <begin position="334"/>
        <end position="335"/>
    </location>
    <ligand>
        <name>S-adenosyl-L-methionine</name>
        <dbReference type="ChEBI" id="CHEBI:59789"/>
    </ligand>
</feature>
<feature type="site" description="Critical for specifying symmetric addition of methyl groups" evidence="11">
    <location>
        <position position="328"/>
    </location>
</feature>
<organism evidence="15 16">
    <name type="scientific">Daphnia galeata</name>
    <dbReference type="NCBI Taxonomy" id="27404"/>
    <lineage>
        <taxon>Eukaryota</taxon>
        <taxon>Metazoa</taxon>
        <taxon>Ecdysozoa</taxon>
        <taxon>Arthropoda</taxon>
        <taxon>Crustacea</taxon>
        <taxon>Branchiopoda</taxon>
        <taxon>Diplostraca</taxon>
        <taxon>Cladocera</taxon>
        <taxon>Anomopoda</taxon>
        <taxon>Daphniidae</taxon>
        <taxon>Daphnia</taxon>
    </lineage>
</organism>
<comment type="similarity">
    <text evidence="8">Belongs to the class I-like SAM-binding methyltransferase superfamily.</text>
</comment>
<feature type="domain" description="PRMT5 oligomerisation" evidence="14">
    <location>
        <begin position="468"/>
        <end position="636"/>
    </location>
</feature>
<gene>
    <name evidence="15" type="ORF">DGAL_LOCUS5743</name>
</gene>
<keyword evidence="6" id="KW-0804">Transcription</keyword>
<dbReference type="GO" id="GO:0035243">
    <property type="term" value="F:protein-arginine omega-N symmetric methyltransferase activity"/>
    <property type="evidence" value="ECO:0007669"/>
    <property type="project" value="UniProtKB-EC"/>
</dbReference>
<dbReference type="PANTHER" id="PTHR10738:SF0">
    <property type="entry name" value="PROTEIN ARGININE N-METHYLTRANSFERASE 5"/>
    <property type="match status" value="1"/>
</dbReference>
<keyword evidence="3 8" id="KW-0949">S-adenosyl-L-methionine</keyword>
<dbReference type="PIRSF" id="PIRSF015894">
    <property type="entry name" value="Skb1_MeTrfase"/>
    <property type="match status" value="1"/>
</dbReference>
<dbReference type="PANTHER" id="PTHR10738">
    <property type="entry name" value="PROTEIN ARGININE N-METHYLTRANSFERASE 5"/>
    <property type="match status" value="1"/>
</dbReference>
<feature type="binding site" evidence="10">
    <location>
        <position position="393"/>
    </location>
    <ligand>
        <name>S-adenosyl-L-methionine</name>
        <dbReference type="ChEBI" id="CHEBI:59789"/>
    </ligand>
</feature>
<feature type="active site" description="Proton donor/acceptor" evidence="9">
    <location>
        <position position="436"/>
    </location>
</feature>
<name>A0A8J2WIN8_9CRUS</name>
<evidence type="ECO:0000259" key="13">
    <source>
        <dbReference type="Pfam" id="PF17285"/>
    </source>
</evidence>
<evidence type="ECO:0000256" key="4">
    <source>
        <dbReference type="ARBA" id="ARBA00022853"/>
    </source>
</evidence>
<evidence type="ECO:0000256" key="7">
    <source>
        <dbReference type="ARBA" id="ARBA00048612"/>
    </source>
</evidence>
<protein>
    <recommendedName>
        <fullName evidence="8">Protein arginine N-methyltransferase</fullName>
    </recommendedName>
</protein>
<dbReference type="GO" id="GO:0005829">
    <property type="term" value="C:cytosol"/>
    <property type="evidence" value="ECO:0007669"/>
    <property type="project" value="TreeGrafter"/>
</dbReference>
<feature type="active site" description="Proton donor/acceptor" evidence="9">
    <location>
        <position position="445"/>
    </location>
</feature>
<evidence type="ECO:0000313" key="15">
    <source>
        <dbReference type="EMBL" id="CAH0103209.1"/>
    </source>
</evidence>
<dbReference type="InterPro" id="IPR025799">
    <property type="entry name" value="Arg_MeTrfase"/>
</dbReference>
<keyword evidence="4" id="KW-0156">Chromatin regulator</keyword>
<evidence type="ECO:0000256" key="5">
    <source>
        <dbReference type="ARBA" id="ARBA00023015"/>
    </source>
</evidence>
<evidence type="ECO:0000259" key="14">
    <source>
        <dbReference type="Pfam" id="PF17286"/>
    </source>
</evidence>
<keyword evidence="16" id="KW-1185">Reference proteome</keyword>
<reference evidence="15" key="1">
    <citation type="submission" date="2021-11" db="EMBL/GenBank/DDBJ databases">
        <authorList>
            <person name="Schell T."/>
        </authorList>
    </citation>
    <scope>NUCLEOTIDE SEQUENCE</scope>
    <source>
        <strain evidence="15">M5</strain>
    </source>
</reference>
<evidence type="ECO:0000256" key="10">
    <source>
        <dbReference type="PIRSR" id="PIRSR015894-2"/>
    </source>
</evidence>
<dbReference type="AlphaFoldDB" id="A0A8J2WIN8"/>
<keyword evidence="5" id="KW-0805">Transcription regulation</keyword>
<feature type="domain" description="PRMT5 TIM barrel" evidence="13">
    <location>
        <begin position="44"/>
        <end position="289"/>
    </location>
</feature>
<dbReference type="GO" id="GO:0006355">
    <property type="term" value="P:regulation of DNA-templated transcription"/>
    <property type="evidence" value="ECO:0007669"/>
    <property type="project" value="TreeGrafter"/>
</dbReference>
<comment type="caution">
    <text evidence="15">The sequence shown here is derived from an EMBL/GenBank/DDBJ whole genome shotgun (WGS) entry which is preliminary data.</text>
</comment>
<dbReference type="FunFam" id="3.40.50.150:FF:000029">
    <property type="entry name" value="Protein arginine N-methyltransferase 5"/>
    <property type="match status" value="1"/>
</dbReference>
<keyword evidence="2 8" id="KW-0808">Transferase</keyword>
<dbReference type="Proteomes" id="UP000789390">
    <property type="component" value="Unassembled WGS sequence"/>
</dbReference>
<dbReference type="Gene3D" id="3.40.50.150">
    <property type="entry name" value="Vaccinia Virus protein VP39"/>
    <property type="match status" value="1"/>
</dbReference>
<accession>A0A8J2WIN8</accession>
<dbReference type="GO" id="GO:0005634">
    <property type="term" value="C:nucleus"/>
    <property type="evidence" value="ECO:0007669"/>
    <property type="project" value="UniProtKB-ARBA"/>
</dbReference>
<dbReference type="SUPFAM" id="SSF53335">
    <property type="entry name" value="S-adenosyl-L-methionine-dependent methyltransferases"/>
    <property type="match status" value="1"/>
</dbReference>
<evidence type="ECO:0000256" key="2">
    <source>
        <dbReference type="ARBA" id="ARBA00022679"/>
    </source>
</evidence>
<dbReference type="Gene3D" id="3.20.20.150">
    <property type="entry name" value="Divalent-metal-dependent TIM barrel enzymes"/>
    <property type="match status" value="1"/>
</dbReference>
<feature type="domain" description="PRMT5 arginine-N-methyltransferase" evidence="12">
    <location>
        <begin position="300"/>
        <end position="465"/>
    </location>
</feature>
<dbReference type="Pfam" id="PF17286">
    <property type="entry name" value="PRMT5_C"/>
    <property type="match status" value="1"/>
</dbReference>
<dbReference type="CDD" id="cd02440">
    <property type="entry name" value="AdoMet_MTases"/>
    <property type="match status" value="1"/>
</dbReference>
<evidence type="ECO:0000256" key="3">
    <source>
        <dbReference type="ARBA" id="ARBA00022691"/>
    </source>
</evidence>
<dbReference type="FunFam" id="3.20.20.150:FF:000008">
    <property type="entry name" value="Protein arginine N-methyltransferase 5"/>
    <property type="match status" value="1"/>
</dbReference>
<evidence type="ECO:0000256" key="8">
    <source>
        <dbReference type="PIRNR" id="PIRNR015894"/>
    </source>
</evidence>
<dbReference type="GO" id="GO:0044020">
    <property type="term" value="F:histone H4R3 methyltransferase activity"/>
    <property type="evidence" value="ECO:0007669"/>
    <property type="project" value="UniProtKB-ARBA"/>
</dbReference>
<dbReference type="InterPro" id="IPR035248">
    <property type="entry name" value="PRMT5_C"/>
</dbReference>
<evidence type="ECO:0000256" key="6">
    <source>
        <dbReference type="ARBA" id="ARBA00023163"/>
    </source>
</evidence>
<dbReference type="InterPro" id="IPR035075">
    <property type="entry name" value="PRMT5"/>
</dbReference>
<dbReference type="PROSITE" id="PS51678">
    <property type="entry name" value="SAM_MT_PRMT"/>
    <property type="match status" value="1"/>
</dbReference>
<proteinExistence type="inferred from homology"/>
<dbReference type="OrthoDB" id="1368803at2759"/>
<comment type="catalytic activity">
    <reaction evidence="7">
        <text>L-arginyl-[protein] + 2 S-adenosyl-L-methionine = N(omega),N(omega)'-dimethyl-L-arginyl-[protein] + 2 S-adenosyl-L-homocysteine + 2 H(+)</text>
        <dbReference type="Rhea" id="RHEA:48108"/>
        <dbReference type="Rhea" id="RHEA-COMP:10532"/>
        <dbReference type="Rhea" id="RHEA-COMP:11992"/>
        <dbReference type="ChEBI" id="CHEBI:15378"/>
        <dbReference type="ChEBI" id="CHEBI:29965"/>
        <dbReference type="ChEBI" id="CHEBI:57856"/>
        <dbReference type="ChEBI" id="CHEBI:59789"/>
        <dbReference type="ChEBI" id="CHEBI:88221"/>
        <dbReference type="EC" id="2.1.1.320"/>
    </reaction>
</comment>
<dbReference type="InterPro" id="IPR035247">
    <property type="entry name" value="PRMT5_TIM"/>
</dbReference>
<dbReference type="InterPro" id="IPR007857">
    <property type="entry name" value="Arg_MeTrfase_PRMT5"/>
</dbReference>
<evidence type="ECO:0000313" key="16">
    <source>
        <dbReference type="Proteomes" id="UP000789390"/>
    </source>
</evidence>
<evidence type="ECO:0000256" key="9">
    <source>
        <dbReference type="PIRSR" id="PIRSR015894-1"/>
    </source>
</evidence>
<sequence length="638" mass="73301">MKQKFGNAFTCRPTTKMAKRVSCGLDFISPADITNALQIATESKYDFAALPIAHPRHKRDFSGSSQPRRLTAFTRADLILNSSDWSTLIVGKISPHIDLDHEDKLLRQESEKVLDQELSFAGHLGLPAVFVPLRKNNTNFARVLHNKVLSSPLNQARYHVWLHLPMISPKVEASQFERDGVEGEVDDTWHWWNNFRCTANFEKKLSLALELTADLPDAEDIERWLGEPIKCLVIPTHLFMTNKKGFPVLPKAHQVAIRQFLRQKTQILITGAQRHQHYKHYQQYMEHMWQVGYESDPVMQFAQGYEDFLQFPLQPLMDNLESQTYEVFEKDPVKYTEYQRAMYLAILDKVPLEEKDTKVITLMVVGAGRGPLVRAALTAAEKADRRIRVYAVEKNPNAIVTLQCLADEEWGDRVTIVSCDMRDWDAPEKADILVSELLGSFGDNELSPECLDGAQKFLKDDGISIPSSYTSFLGPIQSSKLYNEVRSCRERDKPYFTSFEMSYVVHFRNRTELADPQALFTFTHPNRETPIDNSRYEVRKFPIKCDSMLHGFAGYFETVLYKDVMLSINPATHSPGMFSWFPVLFPIQNPISLKKGDDLEIHFWRCVNRTHVWYEWCVTKPLASAIHNPLGRSHNIGL</sequence>
<dbReference type="InterPro" id="IPR029063">
    <property type="entry name" value="SAM-dependent_MTases_sf"/>
</dbReference>
<dbReference type="GO" id="GO:0032259">
    <property type="term" value="P:methylation"/>
    <property type="evidence" value="ECO:0007669"/>
    <property type="project" value="UniProtKB-KW"/>
</dbReference>
<keyword evidence="1 8" id="KW-0489">Methyltransferase</keyword>
<dbReference type="Pfam" id="PF05185">
    <property type="entry name" value="PRMT5"/>
    <property type="match status" value="1"/>
</dbReference>
<feature type="binding site" evidence="10">
    <location>
        <begin position="420"/>
        <end position="421"/>
    </location>
    <ligand>
        <name>S-adenosyl-L-methionine</name>
        <dbReference type="ChEBI" id="CHEBI:59789"/>
    </ligand>
</feature>
<dbReference type="EMBL" id="CAKKLH010000103">
    <property type="protein sequence ID" value="CAH0103209.1"/>
    <property type="molecule type" value="Genomic_DNA"/>
</dbReference>
<dbReference type="Gene3D" id="2.70.160.11">
    <property type="entry name" value="Hnrnp arginine n-methyltransferase1"/>
    <property type="match status" value="1"/>
</dbReference>